<dbReference type="AlphaFoldDB" id="A0A1I5ZG12"/>
<protein>
    <submittedName>
        <fullName evidence="1">Uncharacterized protein</fullName>
    </submittedName>
</protein>
<gene>
    <name evidence="1" type="ORF">SAMN05421854_1156</name>
</gene>
<accession>A0A1I5ZG12</accession>
<evidence type="ECO:0000313" key="2">
    <source>
        <dbReference type="Proteomes" id="UP000199137"/>
    </source>
</evidence>
<dbReference type="Proteomes" id="UP000199137">
    <property type="component" value="Unassembled WGS sequence"/>
</dbReference>
<dbReference type="EMBL" id="FOWC01000015">
    <property type="protein sequence ID" value="SFQ55057.1"/>
    <property type="molecule type" value="Genomic_DNA"/>
</dbReference>
<reference evidence="1 2" key="1">
    <citation type="submission" date="2016-10" db="EMBL/GenBank/DDBJ databases">
        <authorList>
            <person name="de Groot N.N."/>
        </authorList>
    </citation>
    <scope>NUCLEOTIDE SEQUENCE [LARGE SCALE GENOMIC DNA]</scope>
    <source>
        <strain evidence="1 2">DSM 44637</strain>
    </source>
</reference>
<proteinExistence type="predicted"/>
<sequence>MSILAGKKAPGRIDWRAMVLKHASVWLIHDGPMG</sequence>
<organism evidence="1 2">
    <name type="scientific">Amycolatopsis rubida</name>
    <dbReference type="NCBI Taxonomy" id="112413"/>
    <lineage>
        <taxon>Bacteria</taxon>
        <taxon>Bacillati</taxon>
        <taxon>Actinomycetota</taxon>
        <taxon>Actinomycetes</taxon>
        <taxon>Pseudonocardiales</taxon>
        <taxon>Pseudonocardiaceae</taxon>
        <taxon>Amycolatopsis</taxon>
    </lineage>
</organism>
<evidence type="ECO:0000313" key="1">
    <source>
        <dbReference type="EMBL" id="SFQ55057.1"/>
    </source>
</evidence>
<name>A0A1I5ZG12_9PSEU</name>